<gene>
    <name evidence="2" type="ORF">J1899_13420</name>
</gene>
<dbReference type="InterPro" id="IPR025923">
    <property type="entry name" value="YodL-like_dom"/>
</dbReference>
<keyword evidence="3" id="KW-1185">Reference proteome</keyword>
<evidence type="ECO:0000313" key="3">
    <source>
        <dbReference type="Proteomes" id="UP000679247"/>
    </source>
</evidence>
<dbReference type="Proteomes" id="UP000679247">
    <property type="component" value="Chromosome"/>
</dbReference>
<proteinExistence type="predicted"/>
<evidence type="ECO:0000313" key="2">
    <source>
        <dbReference type="EMBL" id="QVY60038.1"/>
    </source>
</evidence>
<name>A0ABX8F8F3_9BACI</name>
<feature type="domain" description="YodL-like" evidence="1">
    <location>
        <begin position="24"/>
        <end position="96"/>
    </location>
</feature>
<dbReference type="Pfam" id="PF14191">
    <property type="entry name" value="YodL"/>
    <property type="match status" value="1"/>
</dbReference>
<organism evidence="2 3">
    <name type="scientific">Cytobacillus gottheilii</name>
    <dbReference type="NCBI Taxonomy" id="859144"/>
    <lineage>
        <taxon>Bacteria</taxon>
        <taxon>Bacillati</taxon>
        <taxon>Bacillota</taxon>
        <taxon>Bacilli</taxon>
        <taxon>Bacillales</taxon>
        <taxon>Bacillaceae</taxon>
        <taxon>Cytobacillus</taxon>
    </lineage>
</organism>
<evidence type="ECO:0000259" key="1">
    <source>
        <dbReference type="Pfam" id="PF14191"/>
    </source>
</evidence>
<dbReference type="RefSeq" id="WP_214474444.1">
    <property type="nucleotide sequence ID" value="NZ_CANKUS010000028.1"/>
</dbReference>
<reference evidence="2 3" key="1">
    <citation type="submission" date="2021-03" db="EMBL/GenBank/DDBJ databases">
        <title>The first data on the complete genome of the tetrodotoxin-producing bacterium.</title>
        <authorList>
            <person name="Melnikova D.I."/>
            <person name="Nijland R."/>
            <person name="Magarlamov T.Y."/>
        </authorList>
    </citation>
    <scope>NUCLEOTIDE SEQUENCE [LARGE SCALE GENOMIC DNA]</scope>
    <source>
        <strain evidence="2 3">1839</strain>
    </source>
</reference>
<protein>
    <recommendedName>
        <fullName evidence="1">YodL-like domain-containing protein</fullName>
    </recommendedName>
</protein>
<sequence>MLKELTKTRKKQFDVTIFQTPMFNQKKGYKQVYRIMVESADHDECLGSVFKKFNVLDRLPADFRGRYISTGDILYIDEGRRGQCYYQLQPGGWQEINRIHIR</sequence>
<dbReference type="EMBL" id="CP071709">
    <property type="protein sequence ID" value="QVY60038.1"/>
    <property type="molecule type" value="Genomic_DNA"/>
</dbReference>
<accession>A0ABX8F8F3</accession>